<dbReference type="SUPFAM" id="SSF46689">
    <property type="entry name" value="Homeodomain-like"/>
    <property type="match status" value="1"/>
</dbReference>
<evidence type="ECO:0000256" key="3">
    <source>
        <dbReference type="ARBA" id="ARBA00023163"/>
    </source>
</evidence>
<evidence type="ECO:0000256" key="2">
    <source>
        <dbReference type="ARBA" id="ARBA00023125"/>
    </source>
</evidence>
<dbReference type="PANTHER" id="PTHR47506">
    <property type="entry name" value="TRANSCRIPTIONAL REGULATORY PROTEIN"/>
    <property type="match status" value="1"/>
</dbReference>
<dbReference type="AlphaFoldDB" id="A0A4R7V621"/>
<evidence type="ECO:0000313" key="7">
    <source>
        <dbReference type="Proteomes" id="UP000294927"/>
    </source>
</evidence>
<proteinExistence type="predicted"/>
<dbReference type="InterPro" id="IPR001647">
    <property type="entry name" value="HTH_TetR"/>
</dbReference>
<evidence type="ECO:0000256" key="1">
    <source>
        <dbReference type="ARBA" id="ARBA00023015"/>
    </source>
</evidence>
<dbReference type="OrthoDB" id="326421at2"/>
<dbReference type="Gene3D" id="1.10.10.60">
    <property type="entry name" value="Homeodomain-like"/>
    <property type="match status" value="1"/>
</dbReference>
<organism evidence="6 7">
    <name type="scientific">Actinophytocola oryzae</name>
    <dbReference type="NCBI Taxonomy" id="502181"/>
    <lineage>
        <taxon>Bacteria</taxon>
        <taxon>Bacillati</taxon>
        <taxon>Actinomycetota</taxon>
        <taxon>Actinomycetes</taxon>
        <taxon>Pseudonocardiales</taxon>
        <taxon>Pseudonocardiaceae</taxon>
    </lineage>
</organism>
<dbReference type="InterPro" id="IPR009057">
    <property type="entry name" value="Homeodomain-like_sf"/>
</dbReference>
<protein>
    <submittedName>
        <fullName evidence="6">TetR family transcriptional regulator</fullName>
    </submittedName>
</protein>
<dbReference type="Proteomes" id="UP000294927">
    <property type="component" value="Unassembled WGS sequence"/>
</dbReference>
<dbReference type="SUPFAM" id="SSF48498">
    <property type="entry name" value="Tetracyclin repressor-like, C-terminal domain"/>
    <property type="match status" value="1"/>
</dbReference>
<name>A0A4R7V621_9PSEU</name>
<keyword evidence="1" id="KW-0805">Transcription regulation</keyword>
<evidence type="ECO:0000313" key="6">
    <source>
        <dbReference type="EMBL" id="TDV44879.1"/>
    </source>
</evidence>
<evidence type="ECO:0000259" key="5">
    <source>
        <dbReference type="PROSITE" id="PS50977"/>
    </source>
</evidence>
<dbReference type="PROSITE" id="PS50977">
    <property type="entry name" value="HTH_TETR_2"/>
    <property type="match status" value="1"/>
</dbReference>
<gene>
    <name evidence="6" type="ORF">CLV71_113138</name>
</gene>
<dbReference type="RefSeq" id="WP_133906462.1">
    <property type="nucleotide sequence ID" value="NZ_SOCP01000013.1"/>
</dbReference>
<comment type="caution">
    <text evidence="6">The sequence shown here is derived from an EMBL/GenBank/DDBJ whole genome shotgun (WGS) entry which is preliminary data.</text>
</comment>
<reference evidence="6 7" key="1">
    <citation type="submission" date="2019-03" db="EMBL/GenBank/DDBJ databases">
        <title>Genomic Encyclopedia of Archaeal and Bacterial Type Strains, Phase II (KMG-II): from individual species to whole genera.</title>
        <authorList>
            <person name="Goeker M."/>
        </authorList>
    </citation>
    <scope>NUCLEOTIDE SEQUENCE [LARGE SCALE GENOMIC DNA]</scope>
    <source>
        <strain evidence="6 7">DSM 45499</strain>
    </source>
</reference>
<dbReference type="GO" id="GO:0003677">
    <property type="term" value="F:DNA binding"/>
    <property type="evidence" value="ECO:0007669"/>
    <property type="project" value="UniProtKB-UniRule"/>
</dbReference>
<dbReference type="PANTHER" id="PTHR47506:SF6">
    <property type="entry name" value="HTH-TYPE TRANSCRIPTIONAL REPRESSOR NEMR"/>
    <property type="match status" value="1"/>
</dbReference>
<evidence type="ECO:0000256" key="4">
    <source>
        <dbReference type="PROSITE-ProRule" id="PRU00335"/>
    </source>
</evidence>
<dbReference type="Pfam" id="PF16925">
    <property type="entry name" value="TetR_C_13"/>
    <property type="match status" value="1"/>
</dbReference>
<accession>A0A4R7V621</accession>
<dbReference type="Gene3D" id="1.10.357.10">
    <property type="entry name" value="Tetracycline Repressor, domain 2"/>
    <property type="match status" value="1"/>
</dbReference>
<feature type="DNA-binding region" description="H-T-H motif" evidence="4">
    <location>
        <begin position="34"/>
        <end position="53"/>
    </location>
</feature>
<feature type="domain" description="HTH tetR-type" evidence="5">
    <location>
        <begin position="11"/>
        <end position="71"/>
    </location>
</feature>
<keyword evidence="2 4" id="KW-0238">DNA-binding</keyword>
<dbReference type="EMBL" id="SOCP01000013">
    <property type="protein sequence ID" value="TDV44879.1"/>
    <property type="molecule type" value="Genomic_DNA"/>
</dbReference>
<keyword evidence="7" id="KW-1185">Reference proteome</keyword>
<keyword evidence="3" id="KW-0804">Transcription</keyword>
<dbReference type="InterPro" id="IPR011075">
    <property type="entry name" value="TetR_C"/>
</dbReference>
<dbReference type="Pfam" id="PF00440">
    <property type="entry name" value="TetR_N"/>
    <property type="match status" value="1"/>
</dbReference>
<sequence>MSPRRSATEARQTRSDILAKAVRLASMEGLEGLTIGRLATDLGMSKSGVLGHFGSKEDLQLATIDRAAEIFAREVAHPAERAAPGLPRLRAMLAAWVSCLERRVLPGGCFFTAAAAEFDDRPGRVRNTIAGLASVWNRDLYRQIRTATAAKDLPEETDADQLVFEIEGVILSLNNALQLHRDTTAPAKARKALTRLVGHPIAALTLLLTVRAA</sequence>
<dbReference type="InterPro" id="IPR036271">
    <property type="entry name" value="Tet_transcr_reg_TetR-rel_C_sf"/>
</dbReference>